<sequence length="449" mass="51057">MMKTIKRTLIFPSHTPFLEDHTLPLSHIDTDRNLHLTFRYLRTYTATTTTTTDDPFHVITSSISKTLPHYYQLAGTLRRRQHPDNRLELHCTANQGVPLIHATVDFTLDSVNYLDDDPASPFVEQLVPDPESEEGMEHPCMLQLTVFKCGGFTLGAAIHHSLCDGIGGTMFFNAVAELARGSTRITVEPVWDREKLLGPRDPPRVDSRLVGEFLSLDKEFLAYKEDVGVIVRECFHVRDECLEKFKRSLFDQSGFNFTTFEALGAYIWRSKIKASRVKDNEKVKFAYSINIRRLVKPSLPSGYWGNGCVPMYVQLSAKDLIEQPIWKTAELIRNSKSNVTDEYVRSFIDYQHLHFADGITAGKWVSGFTDWRHLGHSTVDYGWGGPVTVLPLARNLLGSVQPCFFLPYSTAGVQKKEGFKVLVSLIEEALFAFREDMQIFSSSQERAKY</sequence>
<dbReference type="InterPro" id="IPR023213">
    <property type="entry name" value="CAT-like_dom_sf"/>
</dbReference>
<dbReference type="InterPro" id="IPR050898">
    <property type="entry name" value="Plant_acyltransferase"/>
</dbReference>
<dbReference type="PANTHER" id="PTHR31147:SF33">
    <property type="entry name" value="N-HYDROXYCINNAMOYL_BENZOYLTRANSFERASE, PUTATIVE-RELATED"/>
    <property type="match status" value="1"/>
</dbReference>
<organism evidence="2 3">
    <name type="scientific">Cicer arietinum</name>
    <name type="common">Chickpea</name>
    <name type="synonym">Garbanzo</name>
    <dbReference type="NCBI Taxonomy" id="3827"/>
    <lineage>
        <taxon>Eukaryota</taxon>
        <taxon>Viridiplantae</taxon>
        <taxon>Streptophyta</taxon>
        <taxon>Embryophyta</taxon>
        <taxon>Tracheophyta</taxon>
        <taxon>Spermatophyta</taxon>
        <taxon>Magnoliopsida</taxon>
        <taxon>eudicotyledons</taxon>
        <taxon>Gunneridae</taxon>
        <taxon>Pentapetalae</taxon>
        <taxon>rosids</taxon>
        <taxon>fabids</taxon>
        <taxon>Fabales</taxon>
        <taxon>Fabaceae</taxon>
        <taxon>Papilionoideae</taxon>
        <taxon>50 kb inversion clade</taxon>
        <taxon>NPAAA clade</taxon>
        <taxon>Hologalegina</taxon>
        <taxon>IRL clade</taxon>
        <taxon>Cicereae</taxon>
        <taxon>Cicer</taxon>
    </lineage>
</organism>
<accession>A0A1S2XBW3</accession>
<evidence type="ECO:0000256" key="1">
    <source>
        <dbReference type="ARBA" id="ARBA00009861"/>
    </source>
</evidence>
<dbReference type="KEGG" id="cam:101494826"/>
<gene>
    <name evidence="3" type="primary">LOC101494826</name>
</gene>
<keyword evidence="2" id="KW-1185">Reference proteome</keyword>
<name>A0A1S2XBW3_CICAR</name>
<proteinExistence type="inferred from homology"/>
<protein>
    <submittedName>
        <fullName evidence="3">3'-N-debenzoyl-2'-deoxytaxol N-benzoyltransferase</fullName>
    </submittedName>
</protein>
<dbReference type="RefSeq" id="XP_004485871.1">
    <property type="nucleotide sequence ID" value="XM_004485814.3"/>
</dbReference>
<dbReference type="STRING" id="3827.A0A1S2XBW3"/>
<dbReference type="Gene3D" id="3.30.559.10">
    <property type="entry name" value="Chloramphenicol acetyltransferase-like domain"/>
    <property type="match status" value="2"/>
</dbReference>
<comment type="similarity">
    <text evidence="1">Belongs to the plant acyltransferase family.</text>
</comment>
<dbReference type="Proteomes" id="UP000087171">
    <property type="component" value="Chromosome Ca1"/>
</dbReference>
<reference evidence="2" key="1">
    <citation type="journal article" date="2013" name="Nat. Biotechnol.">
        <title>Draft genome sequence of chickpea (Cicer arietinum) provides a resource for trait improvement.</title>
        <authorList>
            <person name="Varshney R.K."/>
            <person name="Song C."/>
            <person name="Saxena R.K."/>
            <person name="Azam S."/>
            <person name="Yu S."/>
            <person name="Sharpe A.G."/>
            <person name="Cannon S."/>
            <person name="Baek J."/>
            <person name="Rosen B.D."/>
            <person name="Tar'an B."/>
            <person name="Millan T."/>
            <person name="Zhang X."/>
            <person name="Ramsay L.D."/>
            <person name="Iwata A."/>
            <person name="Wang Y."/>
            <person name="Nelson W."/>
            <person name="Farmer A.D."/>
            <person name="Gaur P.M."/>
            <person name="Soderlund C."/>
            <person name="Penmetsa R.V."/>
            <person name="Xu C."/>
            <person name="Bharti A.K."/>
            <person name="He W."/>
            <person name="Winter P."/>
            <person name="Zhao S."/>
            <person name="Hane J.K."/>
            <person name="Carrasquilla-Garcia N."/>
            <person name="Condie J.A."/>
            <person name="Upadhyaya H.D."/>
            <person name="Luo M.C."/>
            <person name="Thudi M."/>
            <person name="Gowda C.L."/>
            <person name="Singh N.P."/>
            <person name="Lichtenzveig J."/>
            <person name="Gali K.K."/>
            <person name="Rubio J."/>
            <person name="Nadarajan N."/>
            <person name="Dolezel J."/>
            <person name="Bansal K.C."/>
            <person name="Xu X."/>
            <person name="Edwards D."/>
            <person name="Zhang G."/>
            <person name="Kahl G."/>
            <person name="Gil J."/>
            <person name="Singh K.B."/>
            <person name="Datta S.K."/>
            <person name="Jackson S.A."/>
            <person name="Wang J."/>
            <person name="Cook D.R."/>
        </authorList>
    </citation>
    <scope>NUCLEOTIDE SEQUENCE [LARGE SCALE GENOMIC DNA]</scope>
    <source>
        <strain evidence="2">cv. CDC Frontier</strain>
    </source>
</reference>
<evidence type="ECO:0000313" key="3">
    <source>
        <dbReference type="RefSeq" id="XP_004485871.1"/>
    </source>
</evidence>
<dbReference type="OrthoDB" id="671439at2759"/>
<reference evidence="3" key="2">
    <citation type="submission" date="2025-08" db="UniProtKB">
        <authorList>
            <consortium name="RefSeq"/>
        </authorList>
    </citation>
    <scope>IDENTIFICATION</scope>
    <source>
        <tissue evidence="3">Etiolated seedlings</tissue>
    </source>
</reference>
<dbReference type="eggNOG" id="ENOG502QUVF">
    <property type="taxonomic scope" value="Eukaryota"/>
</dbReference>
<dbReference type="AlphaFoldDB" id="A0A1S2XBW3"/>
<dbReference type="Pfam" id="PF02458">
    <property type="entry name" value="Transferase"/>
    <property type="match status" value="1"/>
</dbReference>
<dbReference type="PANTHER" id="PTHR31147">
    <property type="entry name" value="ACYL TRANSFERASE 4"/>
    <property type="match status" value="1"/>
</dbReference>
<dbReference type="GeneID" id="101494826"/>
<dbReference type="PaxDb" id="3827-XP_004485871.1"/>
<evidence type="ECO:0000313" key="2">
    <source>
        <dbReference type="Proteomes" id="UP000087171"/>
    </source>
</evidence>